<gene>
    <name evidence="2" type="ORF">FNH09_01775</name>
</gene>
<dbReference type="OrthoDB" id="2369748at2"/>
<dbReference type="AlphaFoldDB" id="A0A5N8V7Q6"/>
<keyword evidence="1" id="KW-1133">Transmembrane helix</keyword>
<evidence type="ECO:0000313" key="2">
    <source>
        <dbReference type="EMBL" id="MPY30094.1"/>
    </source>
</evidence>
<feature type="transmembrane region" description="Helical" evidence="1">
    <location>
        <begin position="265"/>
        <end position="286"/>
    </location>
</feature>
<feature type="transmembrane region" description="Helical" evidence="1">
    <location>
        <begin position="400"/>
        <end position="423"/>
    </location>
</feature>
<accession>A0A5N8V7Q6</accession>
<keyword evidence="1" id="KW-0812">Transmembrane</keyword>
<reference evidence="2 3" key="1">
    <citation type="submission" date="2019-07" db="EMBL/GenBank/DDBJ databases">
        <title>New species of Amycolatopsis and Streptomyces.</title>
        <authorList>
            <person name="Duangmal K."/>
            <person name="Teo W.F.A."/>
            <person name="Lipun K."/>
        </authorList>
    </citation>
    <scope>NUCLEOTIDE SEQUENCE [LARGE SCALE GENOMIC DNA]</scope>
    <source>
        <strain evidence="2 3">NBRC 109810</strain>
    </source>
</reference>
<evidence type="ECO:0000313" key="3">
    <source>
        <dbReference type="Proteomes" id="UP000325849"/>
    </source>
</evidence>
<proteinExistence type="predicted"/>
<feature type="transmembrane region" description="Helical" evidence="1">
    <location>
        <begin position="337"/>
        <end position="354"/>
    </location>
</feature>
<organism evidence="2 3">
    <name type="scientific">Streptomyces adustus</name>
    <dbReference type="NCBI Taxonomy" id="1609272"/>
    <lineage>
        <taxon>Bacteria</taxon>
        <taxon>Bacillati</taxon>
        <taxon>Actinomycetota</taxon>
        <taxon>Actinomycetes</taxon>
        <taxon>Kitasatosporales</taxon>
        <taxon>Streptomycetaceae</taxon>
        <taxon>Streptomyces</taxon>
    </lineage>
</organism>
<sequence length="619" mass="66570">MTTVERQPDHTCVVTAEPATTAGQRPPGRLRRIAGPITRAVRPFDIAVVAFFLLAAQLLYVNLWADLAHQYLTDSGGDQNQAEWFIAIAAENVAHLHNPFFTTVQGFPDGVNLMANTVMLGLTVPLTPITLAFGPTMTYALLLTYGLAATGIAWYWVLRRWSVRSRPAAAIGAAVAAFAPPVISHGNAHLNFTALFMIPLIVDRVLCLCRGDRVVRDGVLLGLFTVYQIFIGEEVLLMAAVGMLLFAIAYALADRGRVRDAVKSLGKGLPIALAVALPLVAGPLYFQFFGPGSYTDVPHGPVVNSPLSFLQFSGRALAGDQAIADRFAVNRLEQNAFYGWPLAALALAIAVRLWRRPLVKALVCTAIGGAVLSMGSRIEIPGTGVVVSGPWRLVADLPLFGSVIESRFGMVCAPVLGVLVALAVDRLAATSDLRLKMWGLAAVAAALLPIVPTSYATNVRPPVPDFIAHGTWRQYVDEGQTLVPVPLAHAYTTESQHWQSATRMAFTMPGGYFMAPNGPEHTGGYNPDPRPTYRLLGTVYTSGRVPVIGPQQKAEAEEDLTYWKAGVVVLAPGFNAPPLYETLKQLLGRDGTQVGGVWVWDVNYGTSAARTKEGERLTA</sequence>
<name>A0A5N8V7Q6_9ACTN</name>
<dbReference type="Proteomes" id="UP000325849">
    <property type="component" value="Unassembled WGS sequence"/>
</dbReference>
<feature type="transmembrane region" description="Helical" evidence="1">
    <location>
        <begin position="139"/>
        <end position="158"/>
    </location>
</feature>
<feature type="transmembrane region" description="Helical" evidence="1">
    <location>
        <begin position="435"/>
        <end position="455"/>
    </location>
</feature>
<feature type="transmembrane region" description="Helical" evidence="1">
    <location>
        <begin position="46"/>
        <end position="65"/>
    </location>
</feature>
<keyword evidence="1" id="KW-0472">Membrane</keyword>
<comment type="caution">
    <text evidence="2">The sequence shown here is derived from an EMBL/GenBank/DDBJ whole genome shotgun (WGS) entry which is preliminary data.</text>
</comment>
<dbReference type="RefSeq" id="WP_152884311.1">
    <property type="nucleotide sequence ID" value="NZ_VJZD01000003.1"/>
</dbReference>
<keyword evidence="3" id="KW-1185">Reference proteome</keyword>
<feature type="transmembrane region" description="Helical" evidence="1">
    <location>
        <begin position="236"/>
        <end position="253"/>
    </location>
</feature>
<dbReference type="EMBL" id="VJZD01000003">
    <property type="protein sequence ID" value="MPY30094.1"/>
    <property type="molecule type" value="Genomic_DNA"/>
</dbReference>
<evidence type="ECO:0000256" key="1">
    <source>
        <dbReference type="SAM" id="Phobius"/>
    </source>
</evidence>
<feature type="transmembrane region" description="Helical" evidence="1">
    <location>
        <begin position="165"/>
        <end position="183"/>
    </location>
</feature>
<feature type="transmembrane region" description="Helical" evidence="1">
    <location>
        <begin position="361"/>
        <end position="380"/>
    </location>
</feature>
<protein>
    <submittedName>
        <fullName evidence="2">DUF2029 domain-containing protein</fullName>
    </submittedName>
</protein>